<accession>A0ACC0MXG0</accession>
<sequence length="242" mass="27755">MSSDDYRDYADFCFATFGDRVKHWLTLNEPYEFTYYGYGTGEYAPGRCSSYIGNCTSGNSATEPYIVGHHLLLSHAAAVKLYREKYKTALSWLYGCPEGIRALTLYIKDNYGNPPIFITENGVATANNGNVEQSLEDEQRIAYHYEHLTYLLEAIKEGADVKGYFIWSFLDDFEWKFGYTVRFGITYVDYKNGLRRYSKNSAKWFNMFLQGKNASTNWLLGITEREASVLQINPRSTDSSVV</sequence>
<name>A0ACC0MXG0_RHOML</name>
<comment type="caution">
    <text evidence="1">The sequence shown here is derived from an EMBL/GenBank/DDBJ whole genome shotgun (WGS) entry which is preliminary data.</text>
</comment>
<reference evidence="1" key="1">
    <citation type="submission" date="2022-02" db="EMBL/GenBank/DDBJ databases">
        <title>Plant Genome Project.</title>
        <authorList>
            <person name="Zhang R.-G."/>
        </authorList>
    </citation>
    <scope>NUCLEOTIDE SEQUENCE</scope>
    <source>
        <strain evidence="1">AT1</strain>
    </source>
</reference>
<protein>
    <submittedName>
        <fullName evidence="1">Uncharacterized protein</fullName>
    </submittedName>
</protein>
<gene>
    <name evidence="1" type="ORF">RHMOL_Rhmol07G0061200</name>
</gene>
<organism evidence="1 2">
    <name type="scientific">Rhododendron molle</name>
    <name type="common">Chinese azalea</name>
    <name type="synonym">Azalea mollis</name>
    <dbReference type="NCBI Taxonomy" id="49168"/>
    <lineage>
        <taxon>Eukaryota</taxon>
        <taxon>Viridiplantae</taxon>
        <taxon>Streptophyta</taxon>
        <taxon>Embryophyta</taxon>
        <taxon>Tracheophyta</taxon>
        <taxon>Spermatophyta</taxon>
        <taxon>Magnoliopsida</taxon>
        <taxon>eudicotyledons</taxon>
        <taxon>Gunneridae</taxon>
        <taxon>Pentapetalae</taxon>
        <taxon>asterids</taxon>
        <taxon>Ericales</taxon>
        <taxon>Ericaceae</taxon>
        <taxon>Ericoideae</taxon>
        <taxon>Rhodoreae</taxon>
        <taxon>Rhododendron</taxon>
    </lineage>
</organism>
<evidence type="ECO:0000313" key="2">
    <source>
        <dbReference type="Proteomes" id="UP001062846"/>
    </source>
</evidence>
<proteinExistence type="predicted"/>
<keyword evidence="2" id="KW-1185">Reference proteome</keyword>
<dbReference type="Proteomes" id="UP001062846">
    <property type="component" value="Chromosome 7"/>
</dbReference>
<dbReference type="EMBL" id="CM046394">
    <property type="protein sequence ID" value="KAI8545737.1"/>
    <property type="molecule type" value="Genomic_DNA"/>
</dbReference>
<evidence type="ECO:0000313" key="1">
    <source>
        <dbReference type="EMBL" id="KAI8545737.1"/>
    </source>
</evidence>